<keyword evidence="3" id="KW-1185">Reference proteome</keyword>
<dbReference type="Proteomes" id="UP000242687">
    <property type="component" value="Unassembled WGS sequence"/>
</dbReference>
<organism evidence="2 3">
    <name type="scientific">Mucilaginibacter auburnensis</name>
    <dbReference type="NCBI Taxonomy" id="1457233"/>
    <lineage>
        <taxon>Bacteria</taxon>
        <taxon>Pseudomonadati</taxon>
        <taxon>Bacteroidota</taxon>
        <taxon>Sphingobacteriia</taxon>
        <taxon>Sphingobacteriales</taxon>
        <taxon>Sphingobacteriaceae</taxon>
        <taxon>Mucilaginibacter</taxon>
    </lineage>
</organism>
<dbReference type="OrthoDB" id="1652165at2"/>
<dbReference type="NCBIfam" id="TIGR04131">
    <property type="entry name" value="Bac_Flav_CTERM"/>
    <property type="match status" value="1"/>
</dbReference>
<feature type="signal peptide" evidence="1">
    <location>
        <begin position="1"/>
        <end position="19"/>
    </location>
</feature>
<dbReference type="Pfam" id="PF13585">
    <property type="entry name" value="CHU_C"/>
    <property type="match status" value="1"/>
</dbReference>
<comment type="caution">
    <text evidence="2">The sequence shown here is derived from an EMBL/GenBank/DDBJ whole genome shotgun (WGS) entry which is preliminary data.</text>
</comment>
<dbReference type="RefSeq" id="WP_157799059.1">
    <property type="nucleotide sequence ID" value="NZ_PGFJ01000001.1"/>
</dbReference>
<name>A0A2H9VSK2_9SPHI</name>
<proteinExistence type="predicted"/>
<dbReference type="Gene3D" id="2.60.120.260">
    <property type="entry name" value="Galactose-binding domain-like"/>
    <property type="match status" value="1"/>
</dbReference>
<dbReference type="AlphaFoldDB" id="A0A2H9VSK2"/>
<evidence type="ECO:0000256" key="1">
    <source>
        <dbReference type="SAM" id="SignalP"/>
    </source>
</evidence>
<dbReference type="EMBL" id="PGFJ01000001">
    <property type="protein sequence ID" value="PJJ83806.1"/>
    <property type="molecule type" value="Genomic_DNA"/>
</dbReference>
<evidence type="ECO:0000313" key="2">
    <source>
        <dbReference type="EMBL" id="PJJ83806.1"/>
    </source>
</evidence>
<keyword evidence="1" id="KW-0732">Signal</keyword>
<evidence type="ECO:0000313" key="3">
    <source>
        <dbReference type="Proteomes" id="UP000242687"/>
    </source>
</evidence>
<protein>
    <submittedName>
        <fullName evidence="2">Gliding motility-associated-like protein</fullName>
    </submittedName>
</protein>
<dbReference type="InterPro" id="IPR026341">
    <property type="entry name" value="T9SS_type_B"/>
</dbReference>
<accession>A0A2H9VSK2</accession>
<sequence length="495" mass="53404">MRKRYLLFFLLFVKTVAFAQTPPPGYSDPLKYYNFGAGGQTFGSPVFGLNNLVYTAGVPNFGAYTVINNTNINANNWWPVKDHTKNDGDSGYMMIGKPRNGIGDEVLFDDGVNGLCSGTSYELSAYLMNVSKVVGGTSPDISLRVVEVLSNGSPGTTYRTNYTLPKYSVNPDTLWSKITLQFTASPGIDNVRIYIVCNTTGGPNLDDFAIDDIAINAIGQKIDAVFTGPGNQVLRETCAATSESIEASATTPVNGNVIQWQEKVNNGLWEPIAGANSTTLSRMSSTTPGIYSYRAASGPPGQVDKFSCNVVSNEISIRVKPEVYVTAGADKLFYRTLPPVRLDGASNSNDVVWTSISGDDVSTLSSTTTASTFASPNQTTTYKLTARSDDSNTCGPEQVDFVTVLVADKVEPKNTFTPNGDGINDKWIIEGLDSYPSPVVRVYTRSGQLMYRSVGGSHPWDGTYKGKNVPAGVYYYIIDLNLAGMKLSGPLTVLR</sequence>
<reference evidence="2 3" key="1">
    <citation type="submission" date="2017-11" db="EMBL/GenBank/DDBJ databases">
        <title>Genomic Encyclopedia of Archaeal and Bacterial Type Strains, Phase II (KMG-II): From Individual Species to Whole Genera.</title>
        <authorList>
            <person name="Goeker M."/>
        </authorList>
    </citation>
    <scope>NUCLEOTIDE SEQUENCE [LARGE SCALE GENOMIC DNA]</scope>
    <source>
        <strain evidence="2 3">DSM 28175</strain>
    </source>
</reference>
<feature type="chain" id="PRO_5014129152" evidence="1">
    <location>
        <begin position="20"/>
        <end position="495"/>
    </location>
</feature>
<gene>
    <name evidence="2" type="ORF">CLV57_0801</name>
</gene>